<keyword evidence="1" id="KW-1133">Transmembrane helix</keyword>
<dbReference type="OrthoDB" id="29773at2759"/>
<dbReference type="PANTHER" id="PTHR13146:SF0">
    <property type="entry name" value="SOLUTE CARRIER FAMILY 35 MEMBER F6"/>
    <property type="match status" value="1"/>
</dbReference>
<dbReference type="GO" id="GO:0016020">
    <property type="term" value="C:membrane"/>
    <property type="evidence" value="ECO:0007669"/>
    <property type="project" value="TreeGrafter"/>
</dbReference>
<evidence type="ECO:0000256" key="1">
    <source>
        <dbReference type="SAM" id="Phobius"/>
    </source>
</evidence>
<proteinExistence type="predicted"/>
<name>A0A0N4WWX4_HAEPC</name>
<reference evidence="2 3" key="2">
    <citation type="submission" date="2018-11" db="EMBL/GenBank/DDBJ databases">
        <authorList>
            <consortium name="Pathogen Informatics"/>
        </authorList>
    </citation>
    <scope>NUCLEOTIDE SEQUENCE [LARGE SCALE GENOMIC DNA]</scope>
    <source>
        <strain evidence="2 3">MHpl1</strain>
    </source>
</reference>
<dbReference type="Proteomes" id="UP000268014">
    <property type="component" value="Unassembled WGS sequence"/>
</dbReference>
<feature type="transmembrane region" description="Helical" evidence="1">
    <location>
        <begin position="29"/>
        <end position="52"/>
    </location>
</feature>
<sequence>MVITGSLNTICAKWADKLEAMGQEFHHPFLQATCMFIGEFLCMGAFLIMFAYKRYRWNKDKENGNSDGFSPTNLLSLSILLSGSVIIRDESRI</sequence>
<organism evidence="4">
    <name type="scientific">Haemonchus placei</name>
    <name type="common">Barber's pole worm</name>
    <dbReference type="NCBI Taxonomy" id="6290"/>
    <lineage>
        <taxon>Eukaryota</taxon>
        <taxon>Metazoa</taxon>
        <taxon>Ecdysozoa</taxon>
        <taxon>Nematoda</taxon>
        <taxon>Chromadorea</taxon>
        <taxon>Rhabditida</taxon>
        <taxon>Rhabditina</taxon>
        <taxon>Rhabditomorpha</taxon>
        <taxon>Strongyloidea</taxon>
        <taxon>Trichostrongylidae</taxon>
        <taxon>Haemonchus</taxon>
    </lineage>
</organism>
<evidence type="ECO:0000313" key="3">
    <source>
        <dbReference type="Proteomes" id="UP000268014"/>
    </source>
</evidence>
<keyword evidence="3" id="KW-1185">Reference proteome</keyword>
<dbReference type="WBParaSite" id="HPLM_0001627801-mRNA-1">
    <property type="protein sequence ID" value="HPLM_0001627801-mRNA-1"/>
    <property type="gene ID" value="HPLM_0001627801"/>
</dbReference>
<evidence type="ECO:0000313" key="4">
    <source>
        <dbReference type="WBParaSite" id="HPLM_0001627801-mRNA-1"/>
    </source>
</evidence>
<gene>
    <name evidence="2" type="ORF">HPLM_LOCUS16270</name>
</gene>
<accession>A0A0N4WWX4</accession>
<keyword evidence="1" id="KW-0472">Membrane</keyword>
<dbReference type="AlphaFoldDB" id="A0A0N4WWX4"/>
<reference evidence="4" key="1">
    <citation type="submission" date="2017-02" db="UniProtKB">
        <authorList>
            <consortium name="WormBaseParasite"/>
        </authorList>
    </citation>
    <scope>IDENTIFICATION</scope>
</reference>
<evidence type="ECO:0000313" key="2">
    <source>
        <dbReference type="EMBL" id="VDO59320.1"/>
    </source>
</evidence>
<keyword evidence="1" id="KW-0812">Transmembrane</keyword>
<dbReference type="EMBL" id="UZAF01019344">
    <property type="protein sequence ID" value="VDO59320.1"/>
    <property type="molecule type" value="Genomic_DNA"/>
</dbReference>
<protein>
    <submittedName>
        <fullName evidence="4">WAT1-related protein</fullName>
    </submittedName>
</protein>
<dbReference type="STRING" id="6290.A0A0N4WWX4"/>
<dbReference type="PANTHER" id="PTHR13146">
    <property type="match status" value="1"/>
</dbReference>